<dbReference type="Proteomes" id="UP001142430">
    <property type="component" value="Segment"/>
</dbReference>
<accession>A0A9Q8VJA6</accession>
<name>A0A9Q8VJA6_9GAMA</name>
<protein>
    <submittedName>
        <fullName evidence="1">Uncharacterized protein</fullName>
    </submittedName>
</protein>
<dbReference type="EMBL" id="OK337614">
    <property type="protein sequence ID" value="UNP64448.1"/>
    <property type="molecule type" value="Genomic_DNA"/>
</dbReference>
<sequence>MALFLSEDQLNDQMSCHSIKTHCLIGPRRFMVFNWLPMAAREQPQTGVFAVAHQHIRDTSFGEACIRSKSSVMKADTL</sequence>
<evidence type="ECO:0000313" key="1">
    <source>
        <dbReference type="EMBL" id="UNP64448.1"/>
    </source>
</evidence>
<proteinExistence type="predicted"/>
<reference evidence="1" key="1">
    <citation type="submission" date="2021-09" db="EMBL/GenBank/DDBJ databases">
        <title>The complete genome of the Saguinine gammaherpesvirus 1 (SgGHV-1).</title>
        <authorList>
            <person name="Marti-Carreras J."/>
            <person name="Maes P."/>
        </authorList>
    </citation>
    <scope>NUCLEOTIDE SEQUENCE</scope>
    <source>
        <strain evidence="1">S338D</strain>
    </source>
</reference>
<organism evidence="1 2">
    <name type="scientific">Saguinine gammaherpesvirus 1</name>
    <dbReference type="NCBI Taxonomy" id="2169901"/>
    <lineage>
        <taxon>Viruses</taxon>
        <taxon>Duplodnaviria</taxon>
        <taxon>Heunggongvirae</taxon>
        <taxon>Peploviricota</taxon>
        <taxon>Herviviricetes</taxon>
        <taxon>Herpesvirales</taxon>
        <taxon>Orthoherpesviridae</taxon>
        <taxon>Gammaherpesvirinae</taxon>
    </lineage>
</organism>
<evidence type="ECO:0000313" key="2">
    <source>
        <dbReference type="Proteomes" id="UP001142430"/>
    </source>
</evidence>